<dbReference type="InterPro" id="IPR007684">
    <property type="entry name" value="Znf_Ogr/Delta"/>
</dbReference>
<dbReference type="Proteomes" id="UP000255528">
    <property type="component" value="Unassembled WGS sequence"/>
</dbReference>
<dbReference type="GO" id="GO:0003677">
    <property type="term" value="F:DNA binding"/>
    <property type="evidence" value="ECO:0007669"/>
    <property type="project" value="UniProtKB-KW"/>
</dbReference>
<feature type="domain" description="Zinc finger Ogr/Delta-type" evidence="2">
    <location>
        <begin position="9"/>
        <end position="55"/>
    </location>
</feature>
<feature type="region of interest" description="Disordered" evidence="1">
    <location>
        <begin position="62"/>
        <end position="88"/>
    </location>
</feature>
<keyword evidence="3" id="KW-0238">DNA-binding</keyword>
<sequence>MAKVKIGFKCPRCQGNSYIRTSKIESSETVVRYYICQEAACGFVFKTFHVFTRFICRPVPSDSIEQAPEQPVTRPAPEKTVSHTMRLE</sequence>
<proteinExistence type="predicted"/>
<accession>A0A381C6N2</accession>
<evidence type="ECO:0000256" key="1">
    <source>
        <dbReference type="SAM" id="MobiDB-lite"/>
    </source>
</evidence>
<reference evidence="3 4" key="1">
    <citation type="submission" date="2018-06" db="EMBL/GenBank/DDBJ databases">
        <authorList>
            <consortium name="Pathogen Informatics"/>
            <person name="Doyle S."/>
        </authorList>
    </citation>
    <scope>NUCLEOTIDE SEQUENCE [LARGE SCALE GENOMIC DNA]</scope>
    <source>
        <strain evidence="3 4">NCTC12119</strain>
    </source>
</reference>
<organism evidence="3 4">
    <name type="scientific">Buttiauxella agrestis</name>
    <dbReference type="NCBI Taxonomy" id="82977"/>
    <lineage>
        <taxon>Bacteria</taxon>
        <taxon>Pseudomonadati</taxon>
        <taxon>Pseudomonadota</taxon>
        <taxon>Gammaproteobacteria</taxon>
        <taxon>Enterobacterales</taxon>
        <taxon>Enterobacteriaceae</taxon>
        <taxon>Buttiauxella</taxon>
    </lineage>
</organism>
<dbReference type="EMBL" id="UIGI01000001">
    <property type="protein sequence ID" value="SUW62593.1"/>
    <property type="molecule type" value="Genomic_DNA"/>
</dbReference>
<evidence type="ECO:0000313" key="4">
    <source>
        <dbReference type="Proteomes" id="UP000255528"/>
    </source>
</evidence>
<evidence type="ECO:0000259" key="2">
    <source>
        <dbReference type="Pfam" id="PF04606"/>
    </source>
</evidence>
<dbReference type="RefSeq" id="WP_172588654.1">
    <property type="nucleotide sequence ID" value="NZ_UIGI01000001.1"/>
</dbReference>
<dbReference type="AlphaFoldDB" id="A0A381C6N2"/>
<gene>
    <name evidence="3" type="ORF">NCTC12119_01038</name>
</gene>
<feature type="compositionally biased region" description="Basic and acidic residues" evidence="1">
    <location>
        <begin position="76"/>
        <end position="88"/>
    </location>
</feature>
<dbReference type="Pfam" id="PF04606">
    <property type="entry name" value="Ogr_Delta"/>
    <property type="match status" value="1"/>
</dbReference>
<name>A0A381C6N2_9ENTR</name>
<protein>
    <submittedName>
        <fullName evidence="3">DNA-binding transcriptional regulator</fullName>
    </submittedName>
</protein>
<evidence type="ECO:0000313" key="3">
    <source>
        <dbReference type="EMBL" id="SUW62593.1"/>
    </source>
</evidence>